<evidence type="ECO:0000313" key="2">
    <source>
        <dbReference type="Proteomes" id="UP000434409"/>
    </source>
</evidence>
<proteinExistence type="predicted"/>
<dbReference type="InterPro" id="IPR006549">
    <property type="entry name" value="HAD-SF_hydro_IIIA"/>
</dbReference>
<dbReference type="GO" id="GO:0005829">
    <property type="term" value="C:cytosol"/>
    <property type="evidence" value="ECO:0007669"/>
    <property type="project" value="TreeGrafter"/>
</dbReference>
<dbReference type="Pfam" id="PF13419">
    <property type="entry name" value="HAD_2"/>
    <property type="match status" value="1"/>
</dbReference>
<dbReference type="AlphaFoldDB" id="A0A6N7V5N8"/>
<sequence>MRIRAIQKGICLQQYKITGICFLDFFTVPYYDTKVEVTNLKKLCIFDLDGTLANTLDSLAYSVEETLKAMELPAITREQCREFVGNGAKKLLELALEASREGASKRLPEAMQIYEKIFDENCDYHAEVYEGMMDVVQTLHRQGIRLAVLTNKPDRQAKKVMKKLFPEGLFQKVWGQKETMERKPSPEGISLLLEHFGVEKEACLYIGDSEVDIHTGRNAQVETLTATWGFRSRQELEKCGAITLVDHPKDILQFTGGGMEHVSI</sequence>
<keyword evidence="1" id="KW-0378">Hydrolase</keyword>
<dbReference type="InterPro" id="IPR023198">
    <property type="entry name" value="PGP-like_dom2"/>
</dbReference>
<organism evidence="1 2">
    <name type="scientific">Suipraeoptans intestinalis</name>
    <dbReference type="NCBI Taxonomy" id="2606628"/>
    <lineage>
        <taxon>Bacteria</taxon>
        <taxon>Bacillati</taxon>
        <taxon>Bacillota</taxon>
        <taxon>Clostridia</taxon>
        <taxon>Lachnospirales</taxon>
        <taxon>Lachnospiraceae</taxon>
        <taxon>Suipraeoptans</taxon>
    </lineage>
</organism>
<dbReference type="Proteomes" id="UP000434409">
    <property type="component" value="Unassembled WGS sequence"/>
</dbReference>
<dbReference type="SUPFAM" id="SSF56784">
    <property type="entry name" value="HAD-like"/>
    <property type="match status" value="1"/>
</dbReference>
<accession>A0A6N7V5N8</accession>
<dbReference type="PRINTS" id="PR00413">
    <property type="entry name" value="HADHALOGNASE"/>
</dbReference>
<dbReference type="InterPro" id="IPR041492">
    <property type="entry name" value="HAD_2"/>
</dbReference>
<dbReference type="EMBL" id="VULY01000018">
    <property type="protein sequence ID" value="MSR94502.1"/>
    <property type="molecule type" value="Genomic_DNA"/>
</dbReference>
<dbReference type="FunFam" id="3.40.50.1000:FF:000022">
    <property type="entry name" value="Phosphoglycolate phosphatase"/>
    <property type="match status" value="1"/>
</dbReference>
<name>A0A6N7V5N8_9FIRM</name>
<dbReference type="PANTHER" id="PTHR43434">
    <property type="entry name" value="PHOSPHOGLYCOLATE PHOSPHATASE"/>
    <property type="match status" value="1"/>
</dbReference>
<reference evidence="1 2" key="1">
    <citation type="submission" date="2019-08" db="EMBL/GenBank/DDBJ databases">
        <title>In-depth cultivation of the pig gut microbiome towards novel bacterial diversity and tailored functional studies.</title>
        <authorList>
            <person name="Wylensek D."/>
            <person name="Hitch T.C.A."/>
            <person name="Clavel T."/>
        </authorList>
    </citation>
    <scope>NUCLEOTIDE SEQUENCE [LARGE SCALE GENOMIC DNA]</scope>
    <source>
        <strain evidence="1 2">68-1-5</strain>
    </source>
</reference>
<comment type="caution">
    <text evidence="1">The sequence shown here is derived from an EMBL/GenBank/DDBJ whole genome shotgun (WGS) entry which is preliminary data.</text>
</comment>
<protein>
    <submittedName>
        <fullName evidence="1">HAD-IIIA family hydrolase</fullName>
    </submittedName>
</protein>
<dbReference type="GO" id="GO:0008967">
    <property type="term" value="F:phosphoglycolate phosphatase activity"/>
    <property type="evidence" value="ECO:0007669"/>
    <property type="project" value="TreeGrafter"/>
</dbReference>
<dbReference type="NCBIfam" id="TIGR01549">
    <property type="entry name" value="HAD-SF-IA-v1"/>
    <property type="match status" value="1"/>
</dbReference>
<dbReference type="Gene3D" id="1.10.150.240">
    <property type="entry name" value="Putative phosphatase, domain 2"/>
    <property type="match status" value="1"/>
</dbReference>
<dbReference type="InterPro" id="IPR006439">
    <property type="entry name" value="HAD-SF_hydro_IA"/>
</dbReference>
<keyword evidence="2" id="KW-1185">Reference proteome</keyword>
<gene>
    <name evidence="1" type="ORF">FYJ34_09595</name>
</gene>
<dbReference type="InterPro" id="IPR036412">
    <property type="entry name" value="HAD-like_sf"/>
</dbReference>
<dbReference type="NCBIfam" id="TIGR01662">
    <property type="entry name" value="HAD-SF-IIIA"/>
    <property type="match status" value="1"/>
</dbReference>
<evidence type="ECO:0000313" key="1">
    <source>
        <dbReference type="EMBL" id="MSR94502.1"/>
    </source>
</evidence>
<dbReference type="SFLD" id="SFLDS00003">
    <property type="entry name" value="Haloacid_Dehalogenase"/>
    <property type="match status" value="1"/>
</dbReference>
<dbReference type="SFLD" id="SFLDG01129">
    <property type="entry name" value="C1.5:_HAD__Beta-PGM__Phosphata"/>
    <property type="match status" value="1"/>
</dbReference>
<dbReference type="SFLD" id="SFLDG01135">
    <property type="entry name" value="C1.5.6:_HAD__Beta-PGM__Phospha"/>
    <property type="match status" value="1"/>
</dbReference>
<dbReference type="InterPro" id="IPR023214">
    <property type="entry name" value="HAD_sf"/>
</dbReference>
<dbReference type="GO" id="GO:0006281">
    <property type="term" value="P:DNA repair"/>
    <property type="evidence" value="ECO:0007669"/>
    <property type="project" value="TreeGrafter"/>
</dbReference>
<dbReference type="Gene3D" id="3.40.50.1000">
    <property type="entry name" value="HAD superfamily/HAD-like"/>
    <property type="match status" value="1"/>
</dbReference>
<dbReference type="PANTHER" id="PTHR43434:SF1">
    <property type="entry name" value="PHOSPHOGLYCOLATE PHOSPHATASE"/>
    <property type="match status" value="1"/>
</dbReference>
<dbReference type="InterPro" id="IPR050155">
    <property type="entry name" value="HAD-like_hydrolase_sf"/>
</dbReference>